<proteinExistence type="predicted"/>
<accession>A0A0E9XZN7</accession>
<reference evidence="1" key="2">
    <citation type="journal article" date="2015" name="Fish Shellfish Immunol.">
        <title>Early steps in the European eel (Anguilla anguilla)-Vibrio vulnificus interaction in the gills: Role of the RtxA13 toxin.</title>
        <authorList>
            <person name="Callol A."/>
            <person name="Pajuelo D."/>
            <person name="Ebbesson L."/>
            <person name="Teles M."/>
            <person name="MacKenzie S."/>
            <person name="Amaro C."/>
        </authorList>
    </citation>
    <scope>NUCLEOTIDE SEQUENCE</scope>
</reference>
<reference evidence="1" key="1">
    <citation type="submission" date="2014-11" db="EMBL/GenBank/DDBJ databases">
        <authorList>
            <person name="Amaro Gonzalez C."/>
        </authorList>
    </citation>
    <scope>NUCLEOTIDE SEQUENCE</scope>
</reference>
<evidence type="ECO:0000313" key="1">
    <source>
        <dbReference type="EMBL" id="JAI08115.1"/>
    </source>
</evidence>
<sequence>MRDSVEGMHARLLWMRVEGRLAYSLVMYIRNICALRKPYIQLTHTNDRHYYDTRHAFMGCFTLPLPKTNALKKTVMYRAMSTWNKLPQHLTQIISKISFKKKLKTAIIQKEFILGYI</sequence>
<organism evidence="1">
    <name type="scientific">Anguilla anguilla</name>
    <name type="common">European freshwater eel</name>
    <name type="synonym">Muraena anguilla</name>
    <dbReference type="NCBI Taxonomy" id="7936"/>
    <lineage>
        <taxon>Eukaryota</taxon>
        <taxon>Metazoa</taxon>
        <taxon>Chordata</taxon>
        <taxon>Craniata</taxon>
        <taxon>Vertebrata</taxon>
        <taxon>Euteleostomi</taxon>
        <taxon>Actinopterygii</taxon>
        <taxon>Neopterygii</taxon>
        <taxon>Teleostei</taxon>
        <taxon>Anguilliformes</taxon>
        <taxon>Anguillidae</taxon>
        <taxon>Anguilla</taxon>
    </lineage>
</organism>
<protein>
    <submittedName>
        <fullName evidence="1">Uncharacterized protein</fullName>
    </submittedName>
</protein>
<dbReference type="AlphaFoldDB" id="A0A0E9XZN7"/>
<name>A0A0E9XZN7_ANGAN</name>
<dbReference type="EMBL" id="GBXM01000463">
    <property type="protein sequence ID" value="JAI08115.1"/>
    <property type="molecule type" value="Transcribed_RNA"/>
</dbReference>